<dbReference type="SUPFAM" id="SSF52540">
    <property type="entry name" value="P-loop containing nucleoside triphosphate hydrolases"/>
    <property type="match status" value="1"/>
</dbReference>
<dbReference type="Pfam" id="PF13238">
    <property type="entry name" value="AAA_18"/>
    <property type="match status" value="1"/>
</dbReference>
<proteinExistence type="predicted"/>
<dbReference type="AlphaFoldDB" id="A0A915Q4J3"/>
<evidence type="ECO:0000313" key="2">
    <source>
        <dbReference type="WBParaSite" id="sdigi.contig91.g4115.t1"/>
    </source>
</evidence>
<reference evidence="2" key="1">
    <citation type="submission" date="2022-11" db="UniProtKB">
        <authorList>
            <consortium name="WormBaseParasite"/>
        </authorList>
    </citation>
    <scope>IDENTIFICATION</scope>
</reference>
<dbReference type="Proteomes" id="UP000887581">
    <property type="component" value="Unplaced"/>
</dbReference>
<dbReference type="Gene3D" id="3.40.50.300">
    <property type="entry name" value="P-loop containing nucleotide triphosphate hydrolases"/>
    <property type="match status" value="1"/>
</dbReference>
<sequence>MKDFICWSKRHKMQNDSINGGAYVLGIAGCTNSGKTTLSKTLSTALINEGVRVTVLSQDAFYYNEEQIERVVSRADPKIIFCNYDTIKAMDTNKFILSVQNAIDENNFVIVEGNMILEISKLHQFLHRSIFLTLSYDLCAQRRATRKYDPPDLPGYMEEIAWPAYRKHLANAHSLARRSSVITFVDGNNEKFWNISEVKMLFSKISKNLLLIQADGLQLPQAVEFVNKPEDGGISIFLGTTRGNFGDKQVVRLEFEAYDEMVYKEMEKLCDEVRKSYPSVDRIALFHRVGKVFVGEISVIMAVCAPHRQDVFRAMEKGIDYLKNRVPIWKKEVYSDGTYCWKENMKTC</sequence>
<dbReference type="Gene3D" id="3.90.1170.40">
    <property type="entry name" value="Molybdopterin biosynthesis MoaE subunit"/>
    <property type="match status" value="1"/>
</dbReference>
<dbReference type="InterPro" id="IPR027417">
    <property type="entry name" value="P-loop_NTPase"/>
</dbReference>
<dbReference type="SUPFAM" id="SSF54690">
    <property type="entry name" value="Molybdopterin synthase subunit MoaE"/>
    <property type="match status" value="1"/>
</dbReference>
<evidence type="ECO:0000313" key="1">
    <source>
        <dbReference type="Proteomes" id="UP000887581"/>
    </source>
</evidence>
<dbReference type="PANTHER" id="PTHR23404">
    <property type="entry name" value="MOLYBDOPTERIN SYNTHASE RELATED"/>
    <property type="match status" value="1"/>
</dbReference>
<dbReference type="CDD" id="cd00756">
    <property type="entry name" value="MoaE"/>
    <property type="match status" value="1"/>
</dbReference>
<keyword evidence="1" id="KW-1185">Reference proteome</keyword>
<dbReference type="PROSITE" id="PS51257">
    <property type="entry name" value="PROKAR_LIPOPROTEIN"/>
    <property type="match status" value="1"/>
</dbReference>
<organism evidence="1 2">
    <name type="scientific">Setaria digitata</name>
    <dbReference type="NCBI Taxonomy" id="48799"/>
    <lineage>
        <taxon>Eukaryota</taxon>
        <taxon>Metazoa</taxon>
        <taxon>Ecdysozoa</taxon>
        <taxon>Nematoda</taxon>
        <taxon>Chromadorea</taxon>
        <taxon>Rhabditida</taxon>
        <taxon>Spirurina</taxon>
        <taxon>Spiruromorpha</taxon>
        <taxon>Filarioidea</taxon>
        <taxon>Setariidae</taxon>
        <taxon>Setaria</taxon>
    </lineage>
</organism>
<protein>
    <submittedName>
        <fullName evidence="2">Molybdopterin synthase catalytic subunit</fullName>
    </submittedName>
</protein>
<dbReference type="WBParaSite" id="sdigi.contig91.g4115.t1">
    <property type="protein sequence ID" value="sdigi.contig91.g4115.t1"/>
    <property type="gene ID" value="sdigi.contig91.g4115"/>
</dbReference>
<dbReference type="Pfam" id="PF02391">
    <property type="entry name" value="MoaE"/>
    <property type="match status" value="1"/>
</dbReference>
<dbReference type="InterPro" id="IPR003448">
    <property type="entry name" value="Mopterin_biosynth_MoaE"/>
</dbReference>
<name>A0A915Q4J3_9BILA</name>
<dbReference type="GO" id="GO:0006777">
    <property type="term" value="P:Mo-molybdopterin cofactor biosynthetic process"/>
    <property type="evidence" value="ECO:0007669"/>
    <property type="project" value="InterPro"/>
</dbReference>
<dbReference type="InterPro" id="IPR036563">
    <property type="entry name" value="MoaE_sf"/>
</dbReference>
<accession>A0A915Q4J3</accession>